<name>U1NAY3_9EURY</name>
<organism evidence="2 3">
    <name type="scientific">Haloquadratum walsbyi J07HQW2</name>
    <dbReference type="NCBI Taxonomy" id="1238425"/>
    <lineage>
        <taxon>Archaea</taxon>
        <taxon>Methanobacteriati</taxon>
        <taxon>Methanobacteriota</taxon>
        <taxon>Stenosarchaea group</taxon>
        <taxon>Halobacteria</taxon>
        <taxon>Halobacteriales</taxon>
        <taxon>Haloferacaceae</taxon>
        <taxon>Haloquadratum</taxon>
    </lineage>
</organism>
<reference evidence="2 3" key="1">
    <citation type="journal article" date="2013" name="PLoS ONE">
        <title>Assembly-driven community genomics of a hypersaline microbial ecosystem.</title>
        <authorList>
            <person name="Podell S."/>
            <person name="Ugalde J.A."/>
            <person name="Narasingarao P."/>
            <person name="Banfield J.F."/>
            <person name="Heidelberg K.B."/>
            <person name="Allen E.E."/>
        </authorList>
    </citation>
    <scope>NUCLEOTIDE SEQUENCE [LARGE SCALE GENOMIC DNA]</scope>
    <source>
        <strain evidence="3">J07HQW2</strain>
    </source>
</reference>
<dbReference type="eggNOG" id="arCOG11567">
    <property type="taxonomic scope" value="Archaea"/>
</dbReference>
<dbReference type="STRING" id="1238425.J07HQW2_00212"/>
<gene>
    <name evidence="2" type="ORF">J07HQW2_00212</name>
</gene>
<dbReference type="RefSeq" id="WP_021053272.1">
    <property type="nucleotide sequence ID" value="NZ_KE356561.1"/>
</dbReference>
<evidence type="ECO:0000313" key="3">
    <source>
        <dbReference type="Proteomes" id="UP000030710"/>
    </source>
</evidence>
<protein>
    <submittedName>
        <fullName evidence="2">Uncharacterized protein</fullName>
    </submittedName>
</protein>
<feature type="transmembrane region" description="Helical" evidence="1">
    <location>
        <begin position="69"/>
        <end position="90"/>
    </location>
</feature>
<keyword evidence="1" id="KW-0812">Transmembrane</keyword>
<dbReference type="Proteomes" id="UP000030710">
    <property type="component" value="Unassembled WGS sequence"/>
</dbReference>
<accession>U1NAY3</accession>
<dbReference type="HOGENOM" id="CLU_2433790_0_0_2"/>
<evidence type="ECO:0000256" key="1">
    <source>
        <dbReference type="SAM" id="Phobius"/>
    </source>
</evidence>
<dbReference type="EMBL" id="KE356561">
    <property type="protein sequence ID" value="ERG93778.1"/>
    <property type="molecule type" value="Genomic_DNA"/>
</dbReference>
<dbReference type="AlphaFoldDB" id="U1NAY3"/>
<sequence>MISVERLYIYTGAYMIIGGSMGGPAIRSLIAGEWSLPVLLLTIGGSGMFFGAVYELLRTDSDEFSISASRLFVVVGAACLCFLGMLLSVISGA</sequence>
<evidence type="ECO:0000313" key="2">
    <source>
        <dbReference type="EMBL" id="ERG93778.1"/>
    </source>
</evidence>
<feature type="transmembrane region" description="Helical" evidence="1">
    <location>
        <begin position="38"/>
        <end position="57"/>
    </location>
</feature>
<keyword evidence="1" id="KW-0472">Membrane</keyword>
<keyword evidence="1" id="KW-1133">Transmembrane helix</keyword>
<proteinExistence type="predicted"/>
<feature type="transmembrane region" description="Helical" evidence="1">
    <location>
        <begin position="7"/>
        <end position="26"/>
    </location>
</feature>